<gene>
    <name evidence="1" type="ORF">GCM10022235_23330</name>
</gene>
<dbReference type="EMBL" id="BAABAA010000002">
    <property type="protein sequence ID" value="GAA3554737.1"/>
    <property type="molecule type" value="Genomic_DNA"/>
</dbReference>
<sequence length="87" mass="9158">MVLSPRALRRSLLRTLPPAHLRVRACFARLVRARSGVGEPPGVVPGGVLLRQPARCEQDGGVLMLRASVRCGAGLRVLVHGCLVGAG</sequence>
<accession>A0ABP6WS82</accession>
<protein>
    <submittedName>
        <fullName evidence="1">Uncharacterized protein</fullName>
    </submittedName>
</protein>
<keyword evidence="2" id="KW-1185">Reference proteome</keyword>
<reference evidence="2" key="1">
    <citation type="journal article" date="2019" name="Int. J. Syst. Evol. Microbiol.">
        <title>The Global Catalogue of Microorganisms (GCM) 10K type strain sequencing project: providing services to taxonomists for standard genome sequencing and annotation.</title>
        <authorList>
            <consortium name="The Broad Institute Genomics Platform"/>
            <consortium name="The Broad Institute Genome Sequencing Center for Infectious Disease"/>
            <person name="Wu L."/>
            <person name="Ma J."/>
        </authorList>
    </citation>
    <scope>NUCLEOTIDE SEQUENCE [LARGE SCALE GENOMIC DNA]</scope>
    <source>
        <strain evidence="2">JCM 16928</strain>
    </source>
</reference>
<comment type="caution">
    <text evidence="1">The sequence shown here is derived from an EMBL/GenBank/DDBJ whole genome shotgun (WGS) entry which is preliminary data.</text>
</comment>
<evidence type="ECO:0000313" key="2">
    <source>
        <dbReference type="Proteomes" id="UP001501222"/>
    </source>
</evidence>
<name>A0ABP6WS82_9ACTN</name>
<organism evidence="1 2">
    <name type="scientific">Kribbella ginsengisoli</name>
    <dbReference type="NCBI Taxonomy" id="363865"/>
    <lineage>
        <taxon>Bacteria</taxon>
        <taxon>Bacillati</taxon>
        <taxon>Actinomycetota</taxon>
        <taxon>Actinomycetes</taxon>
        <taxon>Propionibacteriales</taxon>
        <taxon>Kribbellaceae</taxon>
        <taxon>Kribbella</taxon>
    </lineage>
</organism>
<proteinExistence type="predicted"/>
<dbReference type="Proteomes" id="UP001501222">
    <property type="component" value="Unassembled WGS sequence"/>
</dbReference>
<evidence type="ECO:0000313" key="1">
    <source>
        <dbReference type="EMBL" id="GAA3554737.1"/>
    </source>
</evidence>